<dbReference type="AlphaFoldDB" id="A0A7W6GE65"/>
<dbReference type="InterPro" id="IPR025528">
    <property type="entry name" value="BrnA_antitoxin"/>
</dbReference>
<evidence type="ECO:0000313" key="3">
    <source>
        <dbReference type="Proteomes" id="UP000528964"/>
    </source>
</evidence>
<evidence type="ECO:0000256" key="1">
    <source>
        <dbReference type="SAM" id="MobiDB-lite"/>
    </source>
</evidence>
<keyword evidence="3" id="KW-1185">Reference proteome</keyword>
<reference evidence="2 3" key="1">
    <citation type="submission" date="2020-08" db="EMBL/GenBank/DDBJ databases">
        <title>Genomic Encyclopedia of Type Strains, Phase IV (KMG-IV): sequencing the most valuable type-strain genomes for metagenomic binning, comparative biology and taxonomic classification.</title>
        <authorList>
            <person name="Goeker M."/>
        </authorList>
    </citation>
    <scope>NUCLEOTIDE SEQUENCE [LARGE SCALE GENOMIC DNA]</scope>
    <source>
        <strain evidence="2 3">DSM 25481</strain>
    </source>
</reference>
<dbReference type="RefSeq" id="WP_183393585.1">
    <property type="nucleotide sequence ID" value="NZ_JACIDR010000001.1"/>
</dbReference>
<evidence type="ECO:0000313" key="2">
    <source>
        <dbReference type="EMBL" id="MBB3971733.1"/>
    </source>
</evidence>
<feature type="compositionally biased region" description="Low complexity" evidence="1">
    <location>
        <begin position="8"/>
        <end position="18"/>
    </location>
</feature>
<proteinExistence type="predicted"/>
<comment type="caution">
    <text evidence="2">The sequence shown here is derived from an EMBL/GenBank/DDBJ whole genome shotgun (WGS) entry which is preliminary data.</text>
</comment>
<name>A0A7W6GE65_9HYPH</name>
<organism evidence="2 3">
    <name type="scientific">Hansschlegelia beijingensis</name>
    <dbReference type="NCBI Taxonomy" id="1133344"/>
    <lineage>
        <taxon>Bacteria</taxon>
        <taxon>Pseudomonadati</taxon>
        <taxon>Pseudomonadota</taxon>
        <taxon>Alphaproteobacteria</taxon>
        <taxon>Hyphomicrobiales</taxon>
        <taxon>Methylopilaceae</taxon>
        <taxon>Hansschlegelia</taxon>
    </lineage>
</organism>
<gene>
    <name evidence="2" type="ORF">GGR24_000366</name>
</gene>
<dbReference type="Pfam" id="PF14384">
    <property type="entry name" value="BrnA_antitoxin"/>
    <property type="match status" value="1"/>
</dbReference>
<feature type="region of interest" description="Disordered" evidence="1">
    <location>
        <begin position="1"/>
        <end position="37"/>
    </location>
</feature>
<dbReference type="EMBL" id="JACIDR010000001">
    <property type="protein sequence ID" value="MBB3971733.1"/>
    <property type="molecule type" value="Genomic_DNA"/>
</dbReference>
<protein>
    <submittedName>
        <fullName evidence="2">Uncharacterized protein (DUF4415 family)</fullName>
    </submittedName>
</protein>
<accession>A0A7W6GE65</accession>
<sequence length="97" mass="10232">MARRPIDPRAAAEAAFRPKAPPAPAPERKQGVPGAREMVTLRIDSDVLELFQSDGAGWQDRINDTLREAVRGRLAAASGAGAIPVDQLTSENDDGAG</sequence>
<dbReference type="Proteomes" id="UP000528964">
    <property type="component" value="Unassembled WGS sequence"/>
</dbReference>